<keyword evidence="3" id="KW-1185">Reference proteome</keyword>
<gene>
    <name evidence="2" type="ORF">DPMN_049102</name>
</gene>
<proteinExistence type="predicted"/>
<evidence type="ECO:0000313" key="2">
    <source>
        <dbReference type="EMBL" id="KAH3742361.1"/>
    </source>
</evidence>
<reference evidence="2" key="1">
    <citation type="journal article" date="2019" name="bioRxiv">
        <title>The Genome of the Zebra Mussel, Dreissena polymorpha: A Resource for Invasive Species Research.</title>
        <authorList>
            <person name="McCartney M.A."/>
            <person name="Auch B."/>
            <person name="Kono T."/>
            <person name="Mallez S."/>
            <person name="Zhang Y."/>
            <person name="Obille A."/>
            <person name="Becker A."/>
            <person name="Abrahante J.E."/>
            <person name="Garbe J."/>
            <person name="Badalamenti J.P."/>
            <person name="Herman A."/>
            <person name="Mangelson H."/>
            <person name="Liachko I."/>
            <person name="Sullivan S."/>
            <person name="Sone E.D."/>
            <person name="Koren S."/>
            <person name="Silverstein K.A.T."/>
            <person name="Beckman K.B."/>
            <person name="Gohl D.M."/>
        </authorList>
    </citation>
    <scope>NUCLEOTIDE SEQUENCE</scope>
    <source>
        <strain evidence="2">Duluth1</strain>
        <tissue evidence="2">Whole animal</tissue>
    </source>
</reference>
<protein>
    <submittedName>
        <fullName evidence="2">Uncharacterized protein</fullName>
    </submittedName>
</protein>
<evidence type="ECO:0000256" key="1">
    <source>
        <dbReference type="SAM" id="MobiDB-lite"/>
    </source>
</evidence>
<reference evidence="2" key="2">
    <citation type="submission" date="2020-11" db="EMBL/GenBank/DDBJ databases">
        <authorList>
            <person name="McCartney M.A."/>
            <person name="Auch B."/>
            <person name="Kono T."/>
            <person name="Mallez S."/>
            <person name="Becker A."/>
            <person name="Gohl D.M."/>
            <person name="Silverstein K.A.T."/>
            <person name="Koren S."/>
            <person name="Bechman K.B."/>
            <person name="Herman A."/>
            <person name="Abrahante J.E."/>
            <person name="Garbe J."/>
        </authorList>
    </citation>
    <scope>NUCLEOTIDE SEQUENCE</scope>
    <source>
        <strain evidence="2">Duluth1</strain>
        <tissue evidence="2">Whole animal</tissue>
    </source>
</reference>
<dbReference type="EMBL" id="JAIWYP010000011">
    <property type="protein sequence ID" value="KAH3742361.1"/>
    <property type="molecule type" value="Genomic_DNA"/>
</dbReference>
<name>A0A9D4I4J1_DREPO</name>
<evidence type="ECO:0000313" key="3">
    <source>
        <dbReference type="Proteomes" id="UP000828390"/>
    </source>
</evidence>
<sequence length="121" mass="13413">MSTTVPQYHSPAEDGAVCTNGNQERPEVVRGNGLADARALNNADLLLTGCLTSTRLDMSRREVVRRVEEIAAILTDADLERHFTESEHVVKTIKLFQETPLAHLKDIRGIMIKLIALYNAS</sequence>
<organism evidence="2 3">
    <name type="scientific">Dreissena polymorpha</name>
    <name type="common">Zebra mussel</name>
    <name type="synonym">Mytilus polymorpha</name>
    <dbReference type="NCBI Taxonomy" id="45954"/>
    <lineage>
        <taxon>Eukaryota</taxon>
        <taxon>Metazoa</taxon>
        <taxon>Spiralia</taxon>
        <taxon>Lophotrochozoa</taxon>
        <taxon>Mollusca</taxon>
        <taxon>Bivalvia</taxon>
        <taxon>Autobranchia</taxon>
        <taxon>Heteroconchia</taxon>
        <taxon>Euheterodonta</taxon>
        <taxon>Imparidentia</taxon>
        <taxon>Neoheterodontei</taxon>
        <taxon>Myida</taxon>
        <taxon>Dreissenoidea</taxon>
        <taxon>Dreissenidae</taxon>
        <taxon>Dreissena</taxon>
    </lineage>
</organism>
<dbReference type="Proteomes" id="UP000828390">
    <property type="component" value="Unassembled WGS sequence"/>
</dbReference>
<accession>A0A9D4I4J1</accession>
<comment type="caution">
    <text evidence="2">The sequence shown here is derived from an EMBL/GenBank/DDBJ whole genome shotgun (WGS) entry which is preliminary data.</text>
</comment>
<feature type="region of interest" description="Disordered" evidence="1">
    <location>
        <begin position="1"/>
        <end position="24"/>
    </location>
</feature>
<dbReference type="AlphaFoldDB" id="A0A9D4I4J1"/>